<dbReference type="Gene3D" id="1.10.1200.10">
    <property type="entry name" value="ACP-like"/>
    <property type="match status" value="1"/>
</dbReference>
<dbReference type="InterPro" id="IPR036736">
    <property type="entry name" value="ACP-like_sf"/>
</dbReference>
<evidence type="ECO:0008006" key="3">
    <source>
        <dbReference type="Google" id="ProtNLM"/>
    </source>
</evidence>
<proteinExistence type="predicted"/>
<reference evidence="2" key="1">
    <citation type="submission" date="2019-09" db="EMBL/GenBank/DDBJ databases">
        <authorList>
            <person name="Jung D.-H."/>
        </authorList>
    </citation>
    <scope>NUCLEOTIDE SEQUENCE [LARGE SCALE GENOMIC DNA]</scope>
    <source>
        <strain evidence="2">JA-25</strain>
    </source>
</reference>
<dbReference type="RefSeq" id="WP_166694139.1">
    <property type="nucleotide sequence ID" value="NZ_WAEL01000013.1"/>
</dbReference>
<evidence type="ECO:0000313" key="2">
    <source>
        <dbReference type="Proteomes" id="UP000606008"/>
    </source>
</evidence>
<organism evidence="1 2">
    <name type="scientific">Fibrivirga algicola</name>
    <dbReference type="NCBI Taxonomy" id="2950420"/>
    <lineage>
        <taxon>Bacteria</taxon>
        <taxon>Pseudomonadati</taxon>
        <taxon>Bacteroidota</taxon>
        <taxon>Cytophagia</taxon>
        <taxon>Cytophagales</taxon>
        <taxon>Spirosomataceae</taxon>
        <taxon>Fibrivirga</taxon>
    </lineage>
</organism>
<comment type="caution">
    <text evidence="1">The sequence shown here is derived from an EMBL/GenBank/DDBJ whole genome shotgun (WGS) entry which is preliminary data.</text>
</comment>
<protein>
    <recommendedName>
        <fullName evidence="3">Acyl carrier protein</fullName>
    </recommendedName>
</protein>
<name>A0ABX0QMB9_9BACT</name>
<dbReference type="SUPFAM" id="SSF47336">
    <property type="entry name" value="ACP-like"/>
    <property type="match status" value="1"/>
</dbReference>
<keyword evidence="2" id="KW-1185">Reference proteome</keyword>
<dbReference type="Proteomes" id="UP000606008">
    <property type="component" value="Unassembled WGS sequence"/>
</dbReference>
<gene>
    <name evidence="1" type="ORF">F7231_25830</name>
</gene>
<evidence type="ECO:0000313" key="1">
    <source>
        <dbReference type="EMBL" id="NID13614.1"/>
    </source>
</evidence>
<reference evidence="2" key="2">
    <citation type="submission" date="2023-07" db="EMBL/GenBank/DDBJ databases">
        <authorList>
            <person name="Jung D.-H."/>
        </authorList>
    </citation>
    <scope>NUCLEOTIDE SEQUENCE [LARGE SCALE GENOMIC DNA]</scope>
    <source>
        <strain evidence="2">JA-25</strain>
    </source>
</reference>
<accession>A0ABX0QMB9</accession>
<dbReference type="EMBL" id="WAEL01000013">
    <property type="protein sequence ID" value="NID13614.1"/>
    <property type="molecule type" value="Genomic_DNA"/>
</dbReference>
<sequence length="79" mass="9172">MQTIEAQICHYVTKRYTVLPLTIQPDHRFQQDLGLSEWEFLDVLVHIEHLFGVSLPDELLIAPLTINGLSRLIDRYALI</sequence>